<evidence type="ECO:0000256" key="2">
    <source>
        <dbReference type="ARBA" id="ARBA00022448"/>
    </source>
</evidence>
<dbReference type="InterPro" id="IPR003593">
    <property type="entry name" value="AAA+_ATPase"/>
</dbReference>
<evidence type="ECO:0000313" key="6">
    <source>
        <dbReference type="EMBL" id="REF99940.1"/>
    </source>
</evidence>
<keyword evidence="7" id="KW-1185">Reference proteome</keyword>
<protein>
    <submittedName>
        <fullName evidence="6">ABC-type dipeptide/oligopeptide/nickel transport system ATPase subunit</fullName>
    </submittedName>
</protein>
<evidence type="ECO:0000256" key="4">
    <source>
        <dbReference type="ARBA" id="ARBA00022840"/>
    </source>
</evidence>
<dbReference type="AlphaFoldDB" id="A0A3E0A161"/>
<sequence>MILEARDVGFRYPGGAEVLSGVSFGVTPGRSMALVGESAAGKTTLLRLLLGLRRPTSGAVLFQGRPLPTTHRAARPFRQHVQTVFQDPYSSLDPRQRVGRIVAEPLRALGFADHAPRVAAALDAVGLPADTADRYPDEFSGGQRQRIAIARAIAVEPTVLLADEPVSALDVSTKVRIIDLLAELRATRGLTLVMVSHDLAVVASLCDETVVLEHGRVVEQGPTGEVLGNPREPYTRRLIASIPRLPGVEPPPATVQTG</sequence>
<dbReference type="PANTHER" id="PTHR43776">
    <property type="entry name" value="TRANSPORT ATP-BINDING PROTEIN"/>
    <property type="match status" value="1"/>
</dbReference>
<dbReference type="Pfam" id="PF08352">
    <property type="entry name" value="oligo_HPY"/>
    <property type="match status" value="1"/>
</dbReference>
<keyword evidence="2" id="KW-0813">Transport</keyword>
<dbReference type="InterPro" id="IPR003439">
    <property type="entry name" value="ABC_transporter-like_ATP-bd"/>
</dbReference>
<gene>
    <name evidence="6" type="ORF">DFJ67_5987</name>
</gene>
<dbReference type="GO" id="GO:0055085">
    <property type="term" value="P:transmembrane transport"/>
    <property type="evidence" value="ECO:0007669"/>
    <property type="project" value="UniProtKB-ARBA"/>
</dbReference>
<keyword evidence="4" id="KW-0067">ATP-binding</keyword>
<dbReference type="Gene3D" id="3.40.50.300">
    <property type="entry name" value="P-loop containing nucleotide triphosphate hydrolases"/>
    <property type="match status" value="1"/>
</dbReference>
<organism evidence="6 7">
    <name type="scientific">Asanoa ferruginea</name>
    <dbReference type="NCBI Taxonomy" id="53367"/>
    <lineage>
        <taxon>Bacteria</taxon>
        <taxon>Bacillati</taxon>
        <taxon>Actinomycetota</taxon>
        <taxon>Actinomycetes</taxon>
        <taxon>Micromonosporales</taxon>
        <taxon>Micromonosporaceae</taxon>
        <taxon>Asanoa</taxon>
    </lineage>
</organism>
<evidence type="ECO:0000259" key="5">
    <source>
        <dbReference type="PROSITE" id="PS50893"/>
    </source>
</evidence>
<dbReference type="SUPFAM" id="SSF52540">
    <property type="entry name" value="P-loop containing nucleoside triphosphate hydrolases"/>
    <property type="match status" value="1"/>
</dbReference>
<dbReference type="PANTHER" id="PTHR43776:SF7">
    <property type="entry name" value="D,D-DIPEPTIDE TRANSPORT ATP-BINDING PROTEIN DDPF-RELATED"/>
    <property type="match status" value="1"/>
</dbReference>
<keyword evidence="3" id="KW-0547">Nucleotide-binding</keyword>
<proteinExistence type="inferred from homology"/>
<dbReference type="SMART" id="SM00382">
    <property type="entry name" value="AAA"/>
    <property type="match status" value="1"/>
</dbReference>
<dbReference type="GO" id="GO:0005524">
    <property type="term" value="F:ATP binding"/>
    <property type="evidence" value="ECO:0007669"/>
    <property type="project" value="UniProtKB-KW"/>
</dbReference>
<dbReference type="InterPro" id="IPR027417">
    <property type="entry name" value="P-loop_NTPase"/>
</dbReference>
<evidence type="ECO:0000256" key="3">
    <source>
        <dbReference type="ARBA" id="ARBA00022741"/>
    </source>
</evidence>
<dbReference type="InterPro" id="IPR013563">
    <property type="entry name" value="Oligopep_ABC_C"/>
</dbReference>
<dbReference type="PROSITE" id="PS00211">
    <property type="entry name" value="ABC_TRANSPORTER_1"/>
    <property type="match status" value="1"/>
</dbReference>
<comment type="caution">
    <text evidence="6">The sequence shown here is derived from an EMBL/GenBank/DDBJ whole genome shotgun (WGS) entry which is preliminary data.</text>
</comment>
<dbReference type="EMBL" id="QUMQ01000001">
    <property type="protein sequence ID" value="REF99940.1"/>
    <property type="molecule type" value="Genomic_DNA"/>
</dbReference>
<accession>A0A3E0A161</accession>
<dbReference type="PROSITE" id="PS50893">
    <property type="entry name" value="ABC_TRANSPORTER_2"/>
    <property type="match status" value="1"/>
</dbReference>
<dbReference type="GO" id="GO:0015833">
    <property type="term" value="P:peptide transport"/>
    <property type="evidence" value="ECO:0007669"/>
    <property type="project" value="InterPro"/>
</dbReference>
<evidence type="ECO:0000313" key="7">
    <source>
        <dbReference type="Proteomes" id="UP000256913"/>
    </source>
</evidence>
<dbReference type="Pfam" id="PF00005">
    <property type="entry name" value="ABC_tran"/>
    <property type="match status" value="1"/>
</dbReference>
<dbReference type="GO" id="GO:0016887">
    <property type="term" value="F:ATP hydrolysis activity"/>
    <property type="evidence" value="ECO:0007669"/>
    <property type="project" value="InterPro"/>
</dbReference>
<dbReference type="RefSeq" id="WP_116071112.1">
    <property type="nucleotide sequence ID" value="NZ_BONB01000130.1"/>
</dbReference>
<dbReference type="InterPro" id="IPR050319">
    <property type="entry name" value="ABC_transp_ATP-bind"/>
</dbReference>
<dbReference type="InterPro" id="IPR017871">
    <property type="entry name" value="ABC_transporter-like_CS"/>
</dbReference>
<dbReference type="CDD" id="cd03257">
    <property type="entry name" value="ABC_NikE_OppD_transporters"/>
    <property type="match status" value="1"/>
</dbReference>
<dbReference type="OrthoDB" id="3504674at2"/>
<dbReference type="Proteomes" id="UP000256913">
    <property type="component" value="Unassembled WGS sequence"/>
</dbReference>
<evidence type="ECO:0000256" key="1">
    <source>
        <dbReference type="ARBA" id="ARBA00005417"/>
    </source>
</evidence>
<name>A0A3E0A161_9ACTN</name>
<reference evidence="6 7" key="1">
    <citation type="submission" date="2018-08" db="EMBL/GenBank/DDBJ databases">
        <title>Sequencing the genomes of 1000 actinobacteria strains.</title>
        <authorList>
            <person name="Klenk H.-P."/>
        </authorList>
    </citation>
    <scope>NUCLEOTIDE SEQUENCE [LARGE SCALE GENOMIC DNA]</scope>
    <source>
        <strain evidence="6 7">DSM 44099</strain>
    </source>
</reference>
<comment type="similarity">
    <text evidence="1">Belongs to the ABC transporter superfamily.</text>
</comment>
<feature type="domain" description="ABC transporter" evidence="5">
    <location>
        <begin position="3"/>
        <end position="239"/>
    </location>
</feature>